<dbReference type="SUPFAM" id="SSF55073">
    <property type="entry name" value="Nucleotide cyclase"/>
    <property type="match status" value="1"/>
</dbReference>
<dbReference type="Pfam" id="PF00563">
    <property type="entry name" value="EAL"/>
    <property type="match status" value="1"/>
</dbReference>
<dbReference type="PATRIC" id="fig|1173020.3.peg.6103"/>
<dbReference type="PROSITE" id="PS50887">
    <property type="entry name" value="GGDEF"/>
    <property type="match status" value="1"/>
</dbReference>
<dbReference type="InterPro" id="IPR043128">
    <property type="entry name" value="Rev_trsase/Diguanyl_cyclase"/>
</dbReference>
<proteinExistence type="predicted"/>
<dbReference type="SMART" id="SM00052">
    <property type="entry name" value="EAL"/>
    <property type="match status" value="1"/>
</dbReference>
<dbReference type="Pfam" id="PF01590">
    <property type="entry name" value="GAF"/>
    <property type="match status" value="1"/>
</dbReference>
<dbReference type="CDD" id="cd01948">
    <property type="entry name" value="EAL"/>
    <property type="match status" value="1"/>
</dbReference>
<evidence type="ECO:0000259" key="2">
    <source>
        <dbReference type="PROSITE" id="PS50887"/>
    </source>
</evidence>
<dbReference type="Proteomes" id="UP000010366">
    <property type="component" value="Chromosome"/>
</dbReference>
<dbReference type="InterPro" id="IPR003018">
    <property type="entry name" value="GAF"/>
</dbReference>
<dbReference type="InterPro" id="IPR029787">
    <property type="entry name" value="Nucleotide_cyclase"/>
</dbReference>
<dbReference type="Gene3D" id="3.20.20.450">
    <property type="entry name" value="EAL domain"/>
    <property type="match status" value="1"/>
</dbReference>
<dbReference type="InterPro" id="IPR029016">
    <property type="entry name" value="GAF-like_dom_sf"/>
</dbReference>
<dbReference type="STRING" id="1173020.Cha6605_5315"/>
<evidence type="ECO:0000313" key="4">
    <source>
        <dbReference type="Proteomes" id="UP000010366"/>
    </source>
</evidence>
<reference evidence="3 4" key="1">
    <citation type="submission" date="2012-05" db="EMBL/GenBank/DDBJ databases">
        <title>Finished chromosome of genome of Chamaesiphon sp. PCC 6605.</title>
        <authorList>
            <consortium name="US DOE Joint Genome Institute"/>
            <person name="Gugger M."/>
            <person name="Coursin T."/>
            <person name="Rippka R."/>
            <person name="Tandeau De Marsac N."/>
            <person name="Huntemann M."/>
            <person name="Wei C.-L."/>
            <person name="Han J."/>
            <person name="Detter J.C."/>
            <person name="Han C."/>
            <person name="Tapia R."/>
            <person name="Chen A."/>
            <person name="Kyrpides N."/>
            <person name="Mavromatis K."/>
            <person name="Markowitz V."/>
            <person name="Szeto E."/>
            <person name="Ivanova N."/>
            <person name="Pagani I."/>
            <person name="Pati A."/>
            <person name="Goodwin L."/>
            <person name="Nordberg H.P."/>
            <person name="Cantor M.N."/>
            <person name="Hua S.X."/>
            <person name="Woyke T."/>
            <person name="Kerfeld C.A."/>
        </authorList>
    </citation>
    <scope>NUCLEOTIDE SEQUENCE [LARGE SCALE GENOMIC DNA]</scope>
    <source>
        <strain evidence="4">ATCC 27169 / PCC 6605</strain>
    </source>
</reference>
<dbReference type="PROSITE" id="PS50883">
    <property type="entry name" value="EAL"/>
    <property type="match status" value="1"/>
</dbReference>
<evidence type="ECO:0000313" key="3">
    <source>
        <dbReference type="EMBL" id="AFY96202.1"/>
    </source>
</evidence>
<name>K9UM61_CHAP6</name>
<dbReference type="EMBL" id="CP003600">
    <property type="protein sequence ID" value="AFY96202.1"/>
    <property type="molecule type" value="Genomic_DNA"/>
</dbReference>
<dbReference type="GO" id="GO:0071111">
    <property type="term" value="F:cyclic-guanylate-specific phosphodiesterase activity"/>
    <property type="evidence" value="ECO:0007669"/>
    <property type="project" value="InterPro"/>
</dbReference>
<dbReference type="PANTHER" id="PTHR33121">
    <property type="entry name" value="CYCLIC DI-GMP PHOSPHODIESTERASE PDEF"/>
    <property type="match status" value="1"/>
</dbReference>
<dbReference type="InterPro" id="IPR000160">
    <property type="entry name" value="GGDEF_dom"/>
</dbReference>
<dbReference type="AlphaFoldDB" id="K9UM61"/>
<dbReference type="SUPFAM" id="SSF55781">
    <property type="entry name" value="GAF domain-like"/>
    <property type="match status" value="1"/>
</dbReference>
<dbReference type="OrthoDB" id="431840at2"/>
<dbReference type="KEGG" id="cmp:Cha6605_5315"/>
<dbReference type="HOGENOM" id="CLU_000445_70_50_3"/>
<gene>
    <name evidence="3" type="ORF">Cha6605_5315</name>
</gene>
<dbReference type="SUPFAM" id="SSF141868">
    <property type="entry name" value="EAL domain-like"/>
    <property type="match status" value="1"/>
</dbReference>
<dbReference type="NCBIfam" id="TIGR00254">
    <property type="entry name" value="GGDEF"/>
    <property type="match status" value="1"/>
</dbReference>
<dbReference type="CDD" id="cd01949">
    <property type="entry name" value="GGDEF"/>
    <property type="match status" value="1"/>
</dbReference>
<feature type="domain" description="GGDEF" evidence="2">
    <location>
        <begin position="210"/>
        <end position="350"/>
    </location>
</feature>
<dbReference type="Gene3D" id="3.30.450.40">
    <property type="match status" value="1"/>
</dbReference>
<dbReference type="InterPro" id="IPR050706">
    <property type="entry name" value="Cyclic-di-GMP_PDE-like"/>
</dbReference>
<dbReference type="Gene3D" id="3.30.70.270">
    <property type="match status" value="1"/>
</dbReference>
<keyword evidence="4" id="KW-1185">Reference proteome</keyword>
<dbReference type="InterPro" id="IPR001633">
    <property type="entry name" value="EAL_dom"/>
</dbReference>
<dbReference type="InterPro" id="IPR035919">
    <property type="entry name" value="EAL_sf"/>
</dbReference>
<dbReference type="Pfam" id="PF00990">
    <property type="entry name" value="GGDEF"/>
    <property type="match status" value="1"/>
</dbReference>
<dbReference type="SMART" id="SM00267">
    <property type="entry name" value="GGDEF"/>
    <property type="match status" value="1"/>
</dbReference>
<accession>K9UM61</accession>
<evidence type="ECO:0000259" key="1">
    <source>
        <dbReference type="PROSITE" id="PS50883"/>
    </source>
</evidence>
<organism evidence="3 4">
    <name type="scientific">Chamaesiphon minutus (strain ATCC 27169 / PCC 6605)</name>
    <dbReference type="NCBI Taxonomy" id="1173020"/>
    <lineage>
        <taxon>Bacteria</taxon>
        <taxon>Bacillati</taxon>
        <taxon>Cyanobacteriota</taxon>
        <taxon>Cyanophyceae</taxon>
        <taxon>Gomontiellales</taxon>
        <taxon>Chamaesiphonaceae</taxon>
        <taxon>Chamaesiphon</taxon>
    </lineage>
</organism>
<dbReference type="PANTHER" id="PTHR33121:SF71">
    <property type="entry name" value="OXYGEN SENSOR PROTEIN DOSP"/>
    <property type="match status" value="1"/>
</dbReference>
<sequence length="624" mass="69184">MKMLCSSPSVRQLKPELLADIARALNADGSRLLILAQPLVQHAQIYSYGLQPRSSMPIEKNRLWQNVIHQIDRPLHPHGNSLPAIASALDKVYPVNCVAKLPALAPLLTAFQTAGIQSLLILALSDRDRCVGCLTLFRSAAKESGAGWTNEELQLAQNLACQMYLAVMEQRVEQMVRDRLYHDILTGLPNRMLLSQWLNLALSKMPAQGEFLAVIVLNLTRFKNINDSLGHRCGDRLLQLIAERLQHNFDNEATIGRWSGDEFVMIIPAVSDITSIERVADRTIACFDLPFVFDRSFPRLKTNSLYIKVSMGIAIATSGSLDSESLLQHADTALTQAKSNGKNSYEIYTDAIIDPVNDRLQLENILDRAISDCKLFLHYQPQLDILTGKIIGIEALLRCQDLHGNSLSPAELIPIAEETGSIVPIGEWVIRTACQQNKIWQDLGLGDFPIAVNFSVKQLQNRNLIETIATILAETGLPATALEIEITESIAIKDLDLTISILQSLRQIGVKISLDDFGTGYSSLAALKYLPLDRLKIDRSFMQGLRANSIDVCIVRTIINLGHELNLNVVAEGVETVEQFECLRSINCDAVQGFLFSRPLTASELEVAIATGSYLHQNLFHVHN</sequence>
<dbReference type="RefSeq" id="WP_015162286.1">
    <property type="nucleotide sequence ID" value="NC_019697.1"/>
</dbReference>
<dbReference type="eggNOG" id="COG5001">
    <property type="taxonomic scope" value="Bacteria"/>
</dbReference>
<feature type="domain" description="EAL" evidence="1">
    <location>
        <begin position="359"/>
        <end position="613"/>
    </location>
</feature>
<protein>
    <submittedName>
        <fullName evidence="3">Diguanylate cyclase (GGDEF) domain-containing protein</fullName>
    </submittedName>
</protein>